<dbReference type="PANTHER" id="PTHR30250">
    <property type="entry name" value="PST FAMILY PREDICTED COLANIC ACID TRANSPORTER"/>
    <property type="match status" value="1"/>
</dbReference>
<evidence type="ECO:0000256" key="2">
    <source>
        <dbReference type="ARBA" id="ARBA00022475"/>
    </source>
</evidence>
<evidence type="ECO:0000256" key="1">
    <source>
        <dbReference type="ARBA" id="ARBA00004651"/>
    </source>
</evidence>
<feature type="transmembrane region" description="Helical" evidence="6">
    <location>
        <begin position="127"/>
        <end position="148"/>
    </location>
</feature>
<feature type="transmembrane region" description="Helical" evidence="6">
    <location>
        <begin position="392"/>
        <end position="414"/>
    </location>
</feature>
<evidence type="ECO:0000256" key="4">
    <source>
        <dbReference type="ARBA" id="ARBA00022989"/>
    </source>
</evidence>
<dbReference type="Proteomes" id="UP000034001">
    <property type="component" value="Unassembled WGS sequence"/>
</dbReference>
<evidence type="ECO:0000256" key="5">
    <source>
        <dbReference type="ARBA" id="ARBA00023136"/>
    </source>
</evidence>
<feature type="transmembrane region" description="Helical" evidence="6">
    <location>
        <begin position="155"/>
        <end position="176"/>
    </location>
</feature>
<comment type="subcellular location">
    <subcellularLocation>
        <location evidence="1">Cell membrane</location>
        <topology evidence="1">Multi-pass membrane protein</topology>
    </subcellularLocation>
</comment>
<evidence type="ECO:0000313" key="8">
    <source>
        <dbReference type="Proteomes" id="UP000034001"/>
    </source>
</evidence>
<sequence length="433" mass="47795">MFNLKFSKNTKDIQWSFLSLAISSFAHLFLRLVLSRELGPSGLGLYTLVFTIYMFGMQFAGFGIGSALTRYIASFHGNIQKIKEFVTSGILGSLISGSVMGIILYLFSSVISIQFFHNPQMASLLRLTAFCFPFIALQKTVIGALNGLKEMKWYAIVNISQNILVMVISFVLVLLLKLDVRGAVLGFVIPTIFIGVVSLTLARNFFMRPAKLINTALNEITSFGFYVVLANSIGMINTQIDSLMIGHFMDETSVGYYTVAIIFVQGVLLLPQAVQSVTTPSIATYYGKGDFYNIQQLLKKTIFKIFVIVTGISFILAASGKFLIPLLFTEEFLPAYSPMLILLIGHSIYAAYASIGGCLSSVGKVQIVFRIDIICAVLNTLLNFALIPRFGLIGAASATTTSLIFTTLINLYFIKRYSIGEMNRKDIRYSEGI</sequence>
<feature type="transmembrane region" description="Helical" evidence="6">
    <location>
        <begin position="367"/>
        <end position="386"/>
    </location>
</feature>
<feature type="transmembrane region" description="Helical" evidence="6">
    <location>
        <begin position="254"/>
        <end position="271"/>
    </location>
</feature>
<dbReference type="PANTHER" id="PTHR30250:SF27">
    <property type="entry name" value="POLYSACCHARIDE BIOSYNTHESIS PROTEIN"/>
    <property type="match status" value="1"/>
</dbReference>
<protein>
    <submittedName>
        <fullName evidence="7">Polysaccharide biosynthesis protein</fullName>
    </submittedName>
</protein>
<dbReference type="PATRIC" id="fig|2209.43.peg.880"/>
<dbReference type="EMBL" id="JJPO01000087">
    <property type="protein sequence ID" value="KKG72664.1"/>
    <property type="molecule type" value="Genomic_DNA"/>
</dbReference>
<dbReference type="InterPro" id="IPR050833">
    <property type="entry name" value="Poly_Biosynth_Transport"/>
</dbReference>
<dbReference type="RefSeq" id="WP_048048647.1">
    <property type="nucleotide sequence ID" value="NZ_JJPO01000087.1"/>
</dbReference>
<feature type="transmembrane region" description="Helical" evidence="6">
    <location>
        <begin position="45"/>
        <end position="73"/>
    </location>
</feature>
<keyword evidence="3 6" id="KW-0812">Transmembrane</keyword>
<feature type="transmembrane region" description="Helical" evidence="6">
    <location>
        <begin position="336"/>
        <end position="355"/>
    </location>
</feature>
<dbReference type="CDD" id="cd13128">
    <property type="entry name" value="MATE_Wzx_like"/>
    <property type="match status" value="1"/>
</dbReference>
<feature type="transmembrane region" description="Helical" evidence="6">
    <location>
        <begin position="85"/>
        <end position="107"/>
    </location>
</feature>
<evidence type="ECO:0000256" key="3">
    <source>
        <dbReference type="ARBA" id="ARBA00022692"/>
    </source>
</evidence>
<dbReference type="Pfam" id="PF01943">
    <property type="entry name" value="Polysacc_synt"/>
    <property type="match status" value="1"/>
</dbReference>
<dbReference type="AlphaFoldDB" id="A0A0F8HZY0"/>
<dbReference type="InterPro" id="IPR002797">
    <property type="entry name" value="Polysacc_synth"/>
</dbReference>
<feature type="transmembrane region" description="Helical" evidence="6">
    <location>
        <begin position="182"/>
        <end position="202"/>
    </location>
</feature>
<dbReference type="GO" id="GO:0005886">
    <property type="term" value="C:plasma membrane"/>
    <property type="evidence" value="ECO:0007669"/>
    <property type="project" value="UniProtKB-SubCell"/>
</dbReference>
<keyword evidence="5 6" id="KW-0472">Membrane</keyword>
<organism evidence="7 8">
    <name type="scientific">Methanosarcina mazei</name>
    <name type="common">Methanosarcina frisia</name>
    <dbReference type="NCBI Taxonomy" id="2209"/>
    <lineage>
        <taxon>Archaea</taxon>
        <taxon>Methanobacteriati</taxon>
        <taxon>Methanobacteriota</taxon>
        <taxon>Stenosarchaea group</taxon>
        <taxon>Methanomicrobia</taxon>
        <taxon>Methanosarcinales</taxon>
        <taxon>Methanosarcinaceae</taxon>
        <taxon>Methanosarcina</taxon>
    </lineage>
</organism>
<keyword evidence="2" id="KW-1003">Cell membrane</keyword>
<comment type="caution">
    <text evidence="7">The sequence shown here is derived from an EMBL/GenBank/DDBJ whole genome shotgun (WGS) entry which is preliminary data.</text>
</comment>
<evidence type="ECO:0000313" key="7">
    <source>
        <dbReference type="EMBL" id="KKG72664.1"/>
    </source>
</evidence>
<evidence type="ECO:0000256" key="6">
    <source>
        <dbReference type="SAM" id="Phobius"/>
    </source>
</evidence>
<keyword evidence="4 6" id="KW-1133">Transmembrane helix</keyword>
<proteinExistence type="predicted"/>
<reference evidence="7 8" key="1">
    <citation type="journal article" date="2015" name="ISME J.">
        <title>Genomic and phenotypic differentiation among Methanosarcina mazei populations from Columbia River sediment.</title>
        <authorList>
            <person name="Youngblut N.D."/>
            <person name="Wirth J.S."/>
            <person name="Henriksen J.R."/>
            <person name="Smith M."/>
            <person name="Simon H."/>
            <person name="Metcalf W.W."/>
            <person name="Whitaker R.J."/>
        </authorList>
    </citation>
    <scope>NUCLEOTIDE SEQUENCE [LARGE SCALE GENOMIC DNA]</scope>
    <source>
        <strain evidence="7 8">3.H.A.2.1</strain>
    </source>
</reference>
<accession>A0A0F8HZY0</accession>
<feature type="transmembrane region" description="Helical" evidence="6">
    <location>
        <begin position="302"/>
        <end position="324"/>
    </location>
</feature>
<gene>
    <name evidence="7" type="ORF">DU63_04110</name>
</gene>
<name>A0A0F8HZY0_METMZ</name>
<feature type="transmembrane region" description="Helical" evidence="6">
    <location>
        <begin position="223"/>
        <end position="248"/>
    </location>
</feature>